<reference evidence="1" key="1">
    <citation type="submission" date="2022-03" db="EMBL/GenBank/DDBJ databases">
        <authorList>
            <person name="Sayadi A."/>
        </authorList>
    </citation>
    <scope>NUCLEOTIDE SEQUENCE</scope>
</reference>
<proteinExistence type="predicted"/>
<gene>
    <name evidence="1" type="ORF">ACAOBT_LOCUS13435</name>
</gene>
<sequence>MDVFKAGPPGVTIITRKQFYDIMQGYTNNDINKNWTMLNLFFLNSQNYSEEQRKTKRSYT</sequence>
<protein>
    <submittedName>
        <fullName evidence="1">Uncharacterized protein</fullName>
    </submittedName>
</protein>
<name>A0A9P0KLX8_ACAOB</name>
<dbReference type="EMBL" id="CAKOFQ010006879">
    <property type="protein sequence ID" value="CAH1979426.1"/>
    <property type="molecule type" value="Genomic_DNA"/>
</dbReference>
<dbReference type="Proteomes" id="UP001152888">
    <property type="component" value="Unassembled WGS sequence"/>
</dbReference>
<evidence type="ECO:0000313" key="2">
    <source>
        <dbReference type="Proteomes" id="UP001152888"/>
    </source>
</evidence>
<accession>A0A9P0KLX8</accession>
<evidence type="ECO:0000313" key="1">
    <source>
        <dbReference type="EMBL" id="CAH1979426.1"/>
    </source>
</evidence>
<organism evidence="1 2">
    <name type="scientific">Acanthoscelides obtectus</name>
    <name type="common">Bean weevil</name>
    <name type="synonym">Bruchus obtectus</name>
    <dbReference type="NCBI Taxonomy" id="200917"/>
    <lineage>
        <taxon>Eukaryota</taxon>
        <taxon>Metazoa</taxon>
        <taxon>Ecdysozoa</taxon>
        <taxon>Arthropoda</taxon>
        <taxon>Hexapoda</taxon>
        <taxon>Insecta</taxon>
        <taxon>Pterygota</taxon>
        <taxon>Neoptera</taxon>
        <taxon>Endopterygota</taxon>
        <taxon>Coleoptera</taxon>
        <taxon>Polyphaga</taxon>
        <taxon>Cucujiformia</taxon>
        <taxon>Chrysomeloidea</taxon>
        <taxon>Chrysomelidae</taxon>
        <taxon>Bruchinae</taxon>
        <taxon>Bruchini</taxon>
        <taxon>Acanthoscelides</taxon>
    </lineage>
</organism>
<dbReference type="AlphaFoldDB" id="A0A9P0KLX8"/>
<keyword evidence="2" id="KW-1185">Reference proteome</keyword>
<comment type="caution">
    <text evidence="1">The sequence shown here is derived from an EMBL/GenBank/DDBJ whole genome shotgun (WGS) entry which is preliminary data.</text>
</comment>